<feature type="domain" description="HTH cro/C1-type" evidence="1">
    <location>
        <begin position="17"/>
        <end position="63"/>
    </location>
</feature>
<proteinExistence type="predicted"/>
<dbReference type="GO" id="GO:0003677">
    <property type="term" value="F:DNA binding"/>
    <property type="evidence" value="ECO:0007669"/>
    <property type="project" value="InterPro"/>
</dbReference>
<gene>
    <name evidence="2" type="ORF">HNR40_008380</name>
</gene>
<dbReference type="InterPro" id="IPR001387">
    <property type="entry name" value="Cro/C1-type_HTH"/>
</dbReference>
<dbReference type="RefSeq" id="WP_221341444.1">
    <property type="nucleotide sequence ID" value="NZ_JACHIN010000014.1"/>
</dbReference>
<dbReference type="SMART" id="SM00530">
    <property type="entry name" value="HTH_XRE"/>
    <property type="match status" value="1"/>
</dbReference>
<comment type="caution">
    <text evidence="2">The sequence shown here is derived from an EMBL/GenBank/DDBJ whole genome shotgun (WGS) entry which is preliminary data.</text>
</comment>
<accession>A0A7W8EKK6</accession>
<organism evidence="2 3">
    <name type="scientific">Nonomuraea endophytica</name>
    <dbReference type="NCBI Taxonomy" id="714136"/>
    <lineage>
        <taxon>Bacteria</taxon>
        <taxon>Bacillati</taxon>
        <taxon>Actinomycetota</taxon>
        <taxon>Actinomycetes</taxon>
        <taxon>Streptosporangiales</taxon>
        <taxon>Streptosporangiaceae</taxon>
        <taxon>Nonomuraea</taxon>
    </lineage>
</organism>
<dbReference type="Pfam" id="PF01381">
    <property type="entry name" value="HTH_3"/>
    <property type="match status" value="1"/>
</dbReference>
<name>A0A7W8EKK6_9ACTN</name>
<evidence type="ECO:0000313" key="2">
    <source>
        <dbReference type="EMBL" id="MBB5082884.1"/>
    </source>
</evidence>
<dbReference type="SUPFAM" id="SSF47413">
    <property type="entry name" value="lambda repressor-like DNA-binding domains"/>
    <property type="match status" value="1"/>
</dbReference>
<dbReference type="AlphaFoldDB" id="A0A7W8EKK6"/>
<keyword evidence="3" id="KW-1185">Reference proteome</keyword>
<dbReference type="InterPro" id="IPR010982">
    <property type="entry name" value="Lambda_DNA-bd_dom_sf"/>
</dbReference>
<dbReference type="EMBL" id="JACHIN010000014">
    <property type="protein sequence ID" value="MBB5082884.1"/>
    <property type="molecule type" value="Genomic_DNA"/>
</dbReference>
<protein>
    <submittedName>
        <fullName evidence="2">Transcriptional regulator with XRE-family HTH domain</fullName>
    </submittedName>
</protein>
<reference evidence="2 3" key="1">
    <citation type="submission" date="2020-08" db="EMBL/GenBank/DDBJ databases">
        <title>Genomic Encyclopedia of Type Strains, Phase IV (KMG-IV): sequencing the most valuable type-strain genomes for metagenomic binning, comparative biology and taxonomic classification.</title>
        <authorList>
            <person name="Goeker M."/>
        </authorList>
    </citation>
    <scope>NUCLEOTIDE SEQUENCE [LARGE SCALE GENOMIC DNA]</scope>
    <source>
        <strain evidence="2 3">DSM 45385</strain>
    </source>
</reference>
<evidence type="ECO:0000259" key="1">
    <source>
        <dbReference type="PROSITE" id="PS50943"/>
    </source>
</evidence>
<dbReference type="Gene3D" id="1.10.260.40">
    <property type="entry name" value="lambda repressor-like DNA-binding domains"/>
    <property type="match status" value="1"/>
</dbReference>
<dbReference type="CDD" id="cd00093">
    <property type="entry name" value="HTH_XRE"/>
    <property type="match status" value="1"/>
</dbReference>
<dbReference type="PROSITE" id="PS50943">
    <property type="entry name" value="HTH_CROC1"/>
    <property type="match status" value="1"/>
</dbReference>
<evidence type="ECO:0000313" key="3">
    <source>
        <dbReference type="Proteomes" id="UP000568380"/>
    </source>
</evidence>
<dbReference type="Proteomes" id="UP000568380">
    <property type="component" value="Unassembled WGS sequence"/>
</dbReference>
<sequence>MRTPDVRFWAERGGLLLKRARQAASMNQTVLADLSGTSRTTLSAYEHGRKSPTLETAGRILDAAGFHLALEPKIEFTEHEGSFHVPDRLPRLPAERALATVDYPAGRRRDLADRADRGAVYSAVLREGSPADLLRYVDGVLLVELWGELDLPEAVRAAWTPLVRECRTA</sequence>